<organism evidence="8 9">
    <name type="scientific">Nostoc commune NIES-4072</name>
    <dbReference type="NCBI Taxonomy" id="2005467"/>
    <lineage>
        <taxon>Bacteria</taxon>
        <taxon>Bacillati</taxon>
        <taxon>Cyanobacteriota</taxon>
        <taxon>Cyanophyceae</taxon>
        <taxon>Nostocales</taxon>
        <taxon>Nostocaceae</taxon>
        <taxon>Nostoc</taxon>
    </lineage>
</organism>
<feature type="transmembrane region" description="Helical" evidence="7">
    <location>
        <begin position="387"/>
        <end position="408"/>
    </location>
</feature>
<keyword evidence="3" id="KW-1003">Cell membrane</keyword>
<dbReference type="InterPro" id="IPR036259">
    <property type="entry name" value="MFS_trans_sf"/>
</dbReference>
<dbReference type="InterPro" id="IPR011701">
    <property type="entry name" value="MFS"/>
</dbReference>
<dbReference type="SUPFAM" id="SSF103473">
    <property type="entry name" value="MFS general substrate transporter"/>
    <property type="match status" value="1"/>
</dbReference>
<comment type="subcellular location">
    <subcellularLocation>
        <location evidence="1">Cell membrane</location>
        <topology evidence="1">Multi-pass membrane protein</topology>
    </subcellularLocation>
</comment>
<dbReference type="CDD" id="cd06173">
    <property type="entry name" value="MFS_MefA_like"/>
    <property type="match status" value="1"/>
</dbReference>
<evidence type="ECO:0000256" key="3">
    <source>
        <dbReference type="ARBA" id="ARBA00022475"/>
    </source>
</evidence>
<dbReference type="Proteomes" id="UP000245124">
    <property type="component" value="Unassembled WGS sequence"/>
</dbReference>
<name>A0A2R5FJL6_NOSCO</name>
<evidence type="ECO:0000313" key="8">
    <source>
        <dbReference type="EMBL" id="GBG18947.1"/>
    </source>
</evidence>
<protein>
    <submittedName>
        <fullName evidence="8">Major facilitator superfamily MFS_1</fullName>
    </submittedName>
</protein>
<evidence type="ECO:0000313" key="9">
    <source>
        <dbReference type="Proteomes" id="UP000245124"/>
    </source>
</evidence>
<keyword evidence="5 7" id="KW-1133">Transmembrane helix</keyword>
<proteinExistence type="predicted"/>
<dbReference type="PANTHER" id="PTHR43266">
    <property type="entry name" value="MACROLIDE-EFFLUX PROTEIN"/>
    <property type="match status" value="1"/>
</dbReference>
<reference evidence="8 9" key="1">
    <citation type="submission" date="2017-06" db="EMBL/GenBank/DDBJ databases">
        <title>Genome sequencing of cyanobaciteial culture collection at National Institute for Environmental Studies (NIES).</title>
        <authorList>
            <person name="Hirose Y."/>
            <person name="Shimura Y."/>
            <person name="Fujisawa T."/>
            <person name="Nakamura Y."/>
            <person name="Kawachi M."/>
        </authorList>
    </citation>
    <scope>NUCLEOTIDE SEQUENCE [LARGE SCALE GENOMIC DNA]</scope>
    <source>
        <strain evidence="8 9">NIES-4072</strain>
    </source>
</reference>
<evidence type="ECO:0000256" key="5">
    <source>
        <dbReference type="ARBA" id="ARBA00022989"/>
    </source>
</evidence>
<dbReference type="GO" id="GO:0005886">
    <property type="term" value="C:plasma membrane"/>
    <property type="evidence" value="ECO:0007669"/>
    <property type="project" value="UniProtKB-SubCell"/>
</dbReference>
<evidence type="ECO:0000256" key="4">
    <source>
        <dbReference type="ARBA" id="ARBA00022692"/>
    </source>
</evidence>
<feature type="transmembrane region" description="Helical" evidence="7">
    <location>
        <begin position="67"/>
        <end position="86"/>
    </location>
</feature>
<feature type="transmembrane region" description="Helical" evidence="7">
    <location>
        <begin position="335"/>
        <end position="353"/>
    </location>
</feature>
<feature type="transmembrane region" description="Helical" evidence="7">
    <location>
        <begin position="32"/>
        <end position="55"/>
    </location>
</feature>
<feature type="transmembrane region" description="Helical" evidence="7">
    <location>
        <begin position="245"/>
        <end position="267"/>
    </location>
</feature>
<dbReference type="PANTHER" id="PTHR43266:SF2">
    <property type="entry name" value="MAJOR FACILITATOR SUPERFAMILY (MFS) PROFILE DOMAIN-CONTAINING PROTEIN"/>
    <property type="match status" value="1"/>
</dbReference>
<dbReference type="Pfam" id="PF07690">
    <property type="entry name" value="MFS_1"/>
    <property type="match status" value="1"/>
</dbReference>
<comment type="caution">
    <text evidence="8">The sequence shown here is derived from an EMBL/GenBank/DDBJ whole genome shotgun (WGS) entry which is preliminary data.</text>
</comment>
<evidence type="ECO:0000256" key="6">
    <source>
        <dbReference type="ARBA" id="ARBA00023136"/>
    </source>
</evidence>
<evidence type="ECO:0000256" key="1">
    <source>
        <dbReference type="ARBA" id="ARBA00004651"/>
    </source>
</evidence>
<feature type="transmembrane region" description="Helical" evidence="7">
    <location>
        <begin position="274"/>
        <end position="291"/>
    </location>
</feature>
<keyword evidence="6 7" id="KW-0472">Membrane</keyword>
<keyword evidence="4 7" id="KW-0812">Transmembrane</keyword>
<feature type="transmembrane region" description="Helical" evidence="7">
    <location>
        <begin position="92"/>
        <end position="120"/>
    </location>
</feature>
<dbReference type="EMBL" id="BDUD01000001">
    <property type="protein sequence ID" value="GBG18947.1"/>
    <property type="molecule type" value="Genomic_DNA"/>
</dbReference>
<feature type="transmembrane region" description="Helical" evidence="7">
    <location>
        <begin position="141"/>
        <end position="158"/>
    </location>
</feature>
<dbReference type="GO" id="GO:0022857">
    <property type="term" value="F:transmembrane transporter activity"/>
    <property type="evidence" value="ECO:0007669"/>
    <property type="project" value="InterPro"/>
</dbReference>
<accession>A0A2R5FJL6</accession>
<keyword evidence="2" id="KW-0813">Transport</keyword>
<dbReference type="Gene3D" id="1.20.1250.20">
    <property type="entry name" value="MFS general substrate transporter like domains"/>
    <property type="match status" value="1"/>
</dbReference>
<evidence type="ECO:0000256" key="2">
    <source>
        <dbReference type="ARBA" id="ARBA00022448"/>
    </source>
</evidence>
<sequence length="427" mass="45787">MITWFGQLISLIGSGLTGFALGLWVYQRTGSVTQFALISLFTTLPGIVLSPITGALVDRWERRTTMLLCNTIAGLTTLVLVLLLLINQLQVWHIYTGMSVISVCTAFQFPAYSATITLLVSKQHLGRASGMTNIGEASARLFAPALAGVMVLTIGVKGVLLIDFASYICAVVTLLIVQFPKPEKTTAGNQEKASLLKEAVYGWTYIIKRPGLLGLLLFFAGSNFGLGIASVLITPMLLAFTSPAILGNVMSIAGSGMLVGGIIMSVWGGPKPRVYGVFGFGLLQAMCLLLIGLYPSIPLITAAAFGVFFCVPFMDGSNQAIWQIKVPPDVQGRVFAVRLMIAWSSFPLAYLLAGPLADYVFEPLLASGGLLASSVGKIIGIGAGRGIGLLFIVLGTLNFWVAIFSYLYQPLRMIEKENIDPIYQLQE</sequence>
<feature type="transmembrane region" description="Helical" evidence="7">
    <location>
        <begin position="7"/>
        <end position="26"/>
    </location>
</feature>
<gene>
    <name evidence="8" type="ORF">NIES4072_26120</name>
</gene>
<evidence type="ECO:0000256" key="7">
    <source>
        <dbReference type="SAM" id="Phobius"/>
    </source>
</evidence>
<feature type="transmembrane region" description="Helical" evidence="7">
    <location>
        <begin position="212"/>
        <end position="233"/>
    </location>
</feature>
<dbReference type="AlphaFoldDB" id="A0A2R5FJL6"/>
<feature type="transmembrane region" description="Helical" evidence="7">
    <location>
        <begin position="297"/>
        <end position="314"/>
    </location>
</feature>
<keyword evidence="9" id="KW-1185">Reference proteome</keyword>